<evidence type="ECO:0000313" key="2">
    <source>
        <dbReference type="Proteomes" id="UP001165590"/>
    </source>
</evidence>
<name>A0ABT3UW49_9ACTN</name>
<proteinExistence type="predicted"/>
<organism evidence="1 2">
    <name type="scientific">Streptomyces ortus</name>
    <dbReference type="NCBI Taxonomy" id="2867268"/>
    <lineage>
        <taxon>Bacteria</taxon>
        <taxon>Bacillati</taxon>
        <taxon>Actinomycetota</taxon>
        <taxon>Actinomycetes</taxon>
        <taxon>Kitasatosporales</taxon>
        <taxon>Streptomycetaceae</taxon>
        <taxon>Streptomyces</taxon>
    </lineage>
</organism>
<gene>
    <name evidence="1" type="ORF">K3769_02815</name>
</gene>
<dbReference type="RefSeq" id="WP_267024840.1">
    <property type="nucleotide sequence ID" value="NZ_JAIFZO010000002.1"/>
</dbReference>
<evidence type="ECO:0008006" key="3">
    <source>
        <dbReference type="Google" id="ProtNLM"/>
    </source>
</evidence>
<keyword evidence="2" id="KW-1185">Reference proteome</keyword>
<accession>A0ABT3UW49</accession>
<dbReference type="EMBL" id="JAIFZO010000002">
    <property type="protein sequence ID" value="MCX4231717.1"/>
    <property type="molecule type" value="Genomic_DNA"/>
</dbReference>
<sequence length="64" mass="7039">MGATNAAGHALVRRDQVLMDEDATLRRFPTDAEHLQKWLRTIGRNLAKVAVPADDVVDAEIVEA</sequence>
<protein>
    <recommendedName>
        <fullName evidence="3">PH domain-containing protein</fullName>
    </recommendedName>
</protein>
<reference evidence="1" key="1">
    <citation type="journal article" date="2022" name="bioRxiv">
        <title>Discovery and biosynthetic assessment of Streptomyces ortus sp nov. isolated from a deep-sea sponge.</title>
        <authorList>
            <person name="Williams S.E."/>
        </authorList>
    </citation>
    <scope>NUCLEOTIDE SEQUENCE</scope>
    <source>
        <strain evidence="1">A15ISP2-DRY2</strain>
    </source>
</reference>
<comment type="caution">
    <text evidence="1">The sequence shown here is derived from an EMBL/GenBank/DDBJ whole genome shotgun (WGS) entry which is preliminary data.</text>
</comment>
<evidence type="ECO:0000313" key="1">
    <source>
        <dbReference type="EMBL" id="MCX4231717.1"/>
    </source>
</evidence>
<dbReference type="Proteomes" id="UP001165590">
    <property type="component" value="Unassembled WGS sequence"/>
</dbReference>